<proteinExistence type="predicted"/>
<accession>A0A9J5W576</accession>
<comment type="caution">
    <text evidence="2">The sequence shown here is derived from an EMBL/GenBank/DDBJ whole genome shotgun (WGS) entry which is preliminary data.</text>
</comment>
<name>A0A9J5W576_SOLCO</name>
<sequence>MDFLQPLNFCTNEVTYCLEVQDEGFSKSFCILRMNFNSLTASSHGVYYQPRVTSTRLLVDDRKVGIADIELLSRIHNKLCRVISVLYQLLFFDRNFLSAWGKAPMTTDLAECHQQNLLMTGYPHVELRSQQLDQAYDHFLLLPCNPHTYHKTEKFQDEARKAHCEQPSQLASFLQDPASVPSHLCSQPISENHEHISLKQHKDGDENLANGCHFHPNAQVWMQPWHSSHPPLLGLALMTCHPDNKHFTSEDEMLQTPLTVTWLLRSTIDRSTSKPAMCLSSGDKERDLSIDSHGQTLMLPPSDPDHISPGYASKLS</sequence>
<reference evidence="2 3" key="1">
    <citation type="submission" date="2020-09" db="EMBL/GenBank/DDBJ databases">
        <title>De no assembly of potato wild relative species, Solanum commersonii.</title>
        <authorList>
            <person name="Cho K."/>
        </authorList>
    </citation>
    <scope>NUCLEOTIDE SEQUENCE [LARGE SCALE GENOMIC DNA]</scope>
    <source>
        <strain evidence="2">LZ3.2</strain>
        <tissue evidence="2">Leaf</tissue>
    </source>
</reference>
<protein>
    <submittedName>
        <fullName evidence="2">Uncharacterized protein</fullName>
    </submittedName>
</protein>
<organism evidence="2 3">
    <name type="scientific">Solanum commersonii</name>
    <name type="common">Commerson's wild potato</name>
    <name type="synonym">Commerson's nightshade</name>
    <dbReference type="NCBI Taxonomy" id="4109"/>
    <lineage>
        <taxon>Eukaryota</taxon>
        <taxon>Viridiplantae</taxon>
        <taxon>Streptophyta</taxon>
        <taxon>Embryophyta</taxon>
        <taxon>Tracheophyta</taxon>
        <taxon>Spermatophyta</taxon>
        <taxon>Magnoliopsida</taxon>
        <taxon>eudicotyledons</taxon>
        <taxon>Gunneridae</taxon>
        <taxon>Pentapetalae</taxon>
        <taxon>asterids</taxon>
        <taxon>lamiids</taxon>
        <taxon>Solanales</taxon>
        <taxon>Solanaceae</taxon>
        <taxon>Solanoideae</taxon>
        <taxon>Solaneae</taxon>
        <taxon>Solanum</taxon>
    </lineage>
</organism>
<dbReference type="AlphaFoldDB" id="A0A9J5W576"/>
<evidence type="ECO:0000313" key="2">
    <source>
        <dbReference type="EMBL" id="KAG5570585.1"/>
    </source>
</evidence>
<gene>
    <name evidence="2" type="ORF">H5410_060351</name>
</gene>
<dbReference type="Proteomes" id="UP000824120">
    <property type="component" value="Chromosome 12"/>
</dbReference>
<evidence type="ECO:0000313" key="3">
    <source>
        <dbReference type="Proteomes" id="UP000824120"/>
    </source>
</evidence>
<dbReference type="EMBL" id="JACXVP010000012">
    <property type="protein sequence ID" value="KAG5570585.1"/>
    <property type="molecule type" value="Genomic_DNA"/>
</dbReference>
<feature type="region of interest" description="Disordered" evidence="1">
    <location>
        <begin position="273"/>
        <end position="316"/>
    </location>
</feature>
<keyword evidence="3" id="KW-1185">Reference proteome</keyword>
<evidence type="ECO:0000256" key="1">
    <source>
        <dbReference type="SAM" id="MobiDB-lite"/>
    </source>
</evidence>